<comment type="caution">
    <text evidence="1">The sequence shown here is derived from an EMBL/GenBank/DDBJ whole genome shotgun (WGS) entry which is preliminary data.</text>
</comment>
<proteinExistence type="predicted"/>
<organism evidence="1 2">
    <name type="scientific">Liparis tanakae</name>
    <name type="common">Tanaka's snailfish</name>
    <dbReference type="NCBI Taxonomy" id="230148"/>
    <lineage>
        <taxon>Eukaryota</taxon>
        <taxon>Metazoa</taxon>
        <taxon>Chordata</taxon>
        <taxon>Craniata</taxon>
        <taxon>Vertebrata</taxon>
        <taxon>Euteleostomi</taxon>
        <taxon>Actinopterygii</taxon>
        <taxon>Neopterygii</taxon>
        <taxon>Teleostei</taxon>
        <taxon>Neoteleostei</taxon>
        <taxon>Acanthomorphata</taxon>
        <taxon>Eupercaria</taxon>
        <taxon>Perciformes</taxon>
        <taxon>Cottioidei</taxon>
        <taxon>Cottales</taxon>
        <taxon>Liparidae</taxon>
        <taxon>Liparis</taxon>
    </lineage>
</organism>
<protein>
    <submittedName>
        <fullName evidence="1">Uncharacterized protein</fullName>
    </submittedName>
</protein>
<keyword evidence="2" id="KW-1185">Reference proteome</keyword>
<gene>
    <name evidence="1" type="ORF">EYF80_046412</name>
</gene>
<dbReference type="AlphaFoldDB" id="A0A4Z2FQH7"/>
<dbReference type="EMBL" id="SRLO01000968">
    <property type="protein sequence ID" value="TNN43398.1"/>
    <property type="molecule type" value="Genomic_DNA"/>
</dbReference>
<accession>A0A4Z2FQH7</accession>
<reference evidence="1 2" key="1">
    <citation type="submission" date="2019-03" db="EMBL/GenBank/DDBJ databases">
        <title>First draft genome of Liparis tanakae, snailfish: a comprehensive survey of snailfish specific genes.</title>
        <authorList>
            <person name="Kim W."/>
            <person name="Song I."/>
            <person name="Jeong J.-H."/>
            <person name="Kim D."/>
            <person name="Kim S."/>
            <person name="Ryu S."/>
            <person name="Song J.Y."/>
            <person name="Lee S.K."/>
        </authorList>
    </citation>
    <scope>NUCLEOTIDE SEQUENCE [LARGE SCALE GENOMIC DNA]</scope>
    <source>
        <tissue evidence="1">Muscle</tissue>
    </source>
</reference>
<sequence length="169" mass="19461">MTERSHLQWTQPSVPASGFLPGKLALRSFSRRYGSLSGPLRPWRRFESPVFRQRFKSPAFRRRFQSPAFRRRFQSPAFLSLAFRRRFQSPAFQLPAFRCRFRSPVFQTPMSQSPVYRIQSPMSSPSSPCEVQYSPGSPCLFAWSRFPGSTFLSSGPPPRSPPLGRLVVR</sequence>
<dbReference type="Proteomes" id="UP000314294">
    <property type="component" value="Unassembled WGS sequence"/>
</dbReference>
<evidence type="ECO:0000313" key="2">
    <source>
        <dbReference type="Proteomes" id="UP000314294"/>
    </source>
</evidence>
<name>A0A4Z2FQH7_9TELE</name>
<dbReference type="OrthoDB" id="8194276at2759"/>
<evidence type="ECO:0000313" key="1">
    <source>
        <dbReference type="EMBL" id="TNN43398.1"/>
    </source>
</evidence>